<gene>
    <name evidence="2" type="ORF">TRIP_B220108</name>
</gene>
<proteinExistence type="predicted"/>
<protein>
    <recommendedName>
        <fullName evidence="1">DUF2357 domain-containing protein</fullName>
    </recommendedName>
</protein>
<dbReference type="EMBL" id="UPXX01000015">
    <property type="protein sequence ID" value="VBB42860.1"/>
    <property type="molecule type" value="Genomic_DNA"/>
</dbReference>
<evidence type="ECO:0000313" key="2">
    <source>
        <dbReference type="EMBL" id="VBB42860.1"/>
    </source>
</evidence>
<accession>A0A653A496</accession>
<evidence type="ECO:0000259" key="1">
    <source>
        <dbReference type="Pfam" id="PF09823"/>
    </source>
</evidence>
<reference evidence="2" key="1">
    <citation type="submission" date="2018-07" db="EMBL/GenBank/DDBJ databases">
        <authorList>
            <consortium name="Genoscope - CEA"/>
            <person name="William W."/>
        </authorList>
    </citation>
    <scope>NUCLEOTIDE SEQUENCE</scope>
    <source>
        <strain evidence="2">IK1</strain>
    </source>
</reference>
<dbReference type="Pfam" id="PF09823">
    <property type="entry name" value="DUF2357"/>
    <property type="match status" value="1"/>
</dbReference>
<organism evidence="2">
    <name type="scientific">Uncultured Desulfatiglans sp</name>
    <dbReference type="NCBI Taxonomy" id="1748965"/>
    <lineage>
        <taxon>Bacteria</taxon>
        <taxon>Pseudomonadati</taxon>
        <taxon>Thermodesulfobacteriota</taxon>
        <taxon>Desulfobacteria</taxon>
        <taxon>Desulfatiglandales</taxon>
        <taxon>Desulfatiglandaceae</taxon>
        <taxon>Desulfatiglans</taxon>
        <taxon>environmental samples</taxon>
    </lineage>
</organism>
<dbReference type="AlphaFoldDB" id="A0A653A496"/>
<sequence>MKGAVDVQLHLWPWSVGNGDESFNLIRGSANVPFYGSPVLSVSENATVLLARRYERFLPFGPKFKAVDGVYQLYQTPHGVVAQKAALQKYKATDNMDDSHRKTILSIHSEEGVREVLLSTLYAEASAQEGDVGWAESRLFRTILAWSNFFDECILESKGTQRQGKLPWSNIADYIKKLAQSEDEPRMALIVHIADAMRQHLPNVVHAARRILVRERKMMPAPRVAETDNTCLQWYMRQPGTTSTEKAAANRHRLMGVSRYESLDTLENKVLKDFLVRCRLECRRYLNFDCNLNQRTHSERGSKVKSFGNICAELRQLPQLANISRPPAIPKPNYVLQNDVRYKRIWKYYLRLLRQEDEEDRLWDWQARTWTDISRLLVNAALMALRGETAGKVGYRFEEILASVFEILFEQRLGMRIERGSEPGPFLVRPPRGRTGRDLALEVVHPDLAEEHGLVRHFGRTGGHLYLVFSPLDGSRQSVVVVWAAHTAACTPSARPSWQTIADSAARALKRHGDFLSDRAQGFPHLYAFVVASDVDALKPDLITSENGNVHLVEIPTSQQFWAEAVDWIALVIEEVLGRLV</sequence>
<feature type="domain" description="DUF2357" evidence="1">
    <location>
        <begin position="187"/>
        <end position="349"/>
    </location>
</feature>
<name>A0A653A496_UNCDX</name>
<dbReference type="InterPro" id="IPR018633">
    <property type="entry name" value="DUF2357"/>
</dbReference>